<evidence type="ECO:0000313" key="2">
    <source>
        <dbReference type="Proteomes" id="UP000071641"/>
    </source>
</evidence>
<accession>A0A128EUK9</accession>
<dbReference type="EMBL" id="FIZX01000001">
    <property type="protein sequence ID" value="CZF78277.1"/>
    <property type="molecule type" value="Genomic_DNA"/>
</dbReference>
<dbReference type="PANTHER" id="PTHR35370">
    <property type="entry name" value="CYTOPLASMIC PROTEIN-RELATED-RELATED"/>
    <property type="match status" value="1"/>
</dbReference>
<protein>
    <recommendedName>
        <fullName evidence="3">Type VI secretion protein, VC_A0110 family</fullName>
    </recommendedName>
</protein>
<dbReference type="RefSeq" id="WP_062661076.1">
    <property type="nucleotide sequence ID" value="NZ_FIZX01000001.1"/>
</dbReference>
<gene>
    <name evidence="1" type="ORF">GCE9029_00740</name>
</gene>
<dbReference type="NCBIfam" id="TIGR03359">
    <property type="entry name" value="VI_chp_6"/>
    <property type="match status" value="1"/>
</dbReference>
<evidence type="ECO:0008006" key="3">
    <source>
        <dbReference type="Google" id="ProtNLM"/>
    </source>
</evidence>
<dbReference type="PIRSF" id="PIRSF028304">
    <property type="entry name" value="UCP028304"/>
    <property type="match status" value="1"/>
</dbReference>
<name>A0A128EUK9_9GAMM</name>
<dbReference type="InterPro" id="IPR010272">
    <property type="entry name" value="T6SS_TssF"/>
</dbReference>
<evidence type="ECO:0000313" key="1">
    <source>
        <dbReference type="EMBL" id="CZF78277.1"/>
    </source>
</evidence>
<dbReference type="AlphaFoldDB" id="A0A128EUK9"/>
<dbReference type="PANTHER" id="PTHR35370:SF1">
    <property type="entry name" value="TYPE VI SECRETION SYSTEM COMPONENT TSSF1"/>
    <property type="match status" value="1"/>
</dbReference>
<sequence length="593" mass="66522">MSDSLLAYFEQELRFIREEAAAFSQRHPGAASSLGLNKETVDDPHVARLIESVALLNGKLQKRLDDAYPEFTESLLRLLFPHYLRPVPSFSILKIDVGDDATAQHQLPRYTEFDATDEQGNHAVFRTTQNLTLNPIELHEVEVAMAPFDIAKPRGAEQSKAMVAFCVRAFDEGTEVSSLGLPFIDMQLQGDPNLMLRFHDMLMAGIQQVVISWEGGEKIIGKECIEVVGFDSEQSTLPYLASSFFGFKLLTEFFVFPERFHALRFNFGTALNQVSGHAFTVKVFLDDMAVDVARAISPDNFDLHCTPVVNLHEITAEPTRIDFSQSSYPLILDASKPNDLSLFSVEKIEDVNEQGATVIPELYKNTFQDSETGYRWQLAERDLETGEREYCLKVADTRNESADSEPRTWIVTALCSHGRNAAKLTTNSQLQCRETITIPGTPLLARRPTQPAHKKDLQNSSWVLLSHLHFNYHAIFGAEDPLANLKSLFRLYNHHESQQINAYINALVSLETEQVVAPIRVSGKSCFSYGTKVRVSLNPSDLVGGVVLFSNLLDRFFACFAGFNSFTQVEVLLEGYDGIYKVFPRRSGCKSLL</sequence>
<organism evidence="1 2">
    <name type="scientific">Grimontia celer</name>
    <dbReference type="NCBI Taxonomy" id="1796497"/>
    <lineage>
        <taxon>Bacteria</taxon>
        <taxon>Pseudomonadati</taxon>
        <taxon>Pseudomonadota</taxon>
        <taxon>Gammaproteobacteria</taxon>
        <taxon>Vibrionales</taxon>
        <taxon>Vibrionaceae</taxon>
        <taxon>Grimontia</taxon>
    </lineage>
</organism>
<proteinExistence type="predicted"/>
<dbReference type="Proteomes" id="UP000071641">
    <property type="component" value="Unassembled WGS sequence"/>
</dbReference>
<keyword evidence="2" id="KW-1185">Reference proteome</keyword>
<reference evidence="2" key="1">
    <citation type="submission" date="2016-02" db="EMBL/GenBank/DDBJ databases">
        <authorList>
            <person name="Rodrigo-Torres Lidia"/>
            <person name="Arahal R.David."/>
        </authorList>
    </citation>
    <scope>NUCLEOTIDE SEQUENCE [LARGE SCALE GENOMIC DNA]</scope>
    <source>
        <strain evidence="2">CECT 9029</strain>
    </source>
</reference>
<dbReference type="OrthoDB" id="9763676at2"/>
<dbReference type="STRING" id="1796497.GCE9029_00740"/>
<dbReference type="Pfam" id="PF05947">
    <property type="entry name" value="T6SS_TssF"/>
    <property type="match status" value="1"/>
</dbReference>